<dbReference type="AlphaFoldDB" id="A0A0F9HXF1"/>
<evidence type="ECO:0000256" key="1">
    <source>
        <dbReference type="SAM" id="Phobius"/>
    </source>
</evidence>
<comment type="caution">
    <text evidence="2">The sequence shown here is derived from an EMBL/GenBank/DDBJ whole genome shotgun (WGS) entry which is preliminary data.</text>
</comment>
<accession>A0A0F9HXF1</accession>
<feature type="transmembrane region" description="Helical" evidence="1">
    <location>
        <begin position="12"/>
        <end position="30"/>
    </location>
</feature>
<feature type="transmembrane region" description="Helical" evidence="1">
    <location>
        <begin position="70"/>
        <end position="93"/>
    </location>
</feature>
<keyword evidence="1" id="KW-0812">Transmembrane</keyword>
<dbReference type="EMBL" id="LAZR01015703">
    <property type="protein sequence ID" value="KKM07752.1"/>
    <property type="molecule type" value="Genomic_DNA"/>
</dbReference>
<feature type="transmembrane region" description="Helical" evidence="1">
    <location>
        <begin position="36"/>
        <end position="58"/>
    </location>
</feature>
<sequence>MKWREPKKRESVIIIDFYLSTIFWGISRMMDFFEFNVLLFNLVLVYLGFLMSFIYFLLNPKPKRDSRTSIIRFMLSIIMVLLSIVILILVLIIPPPLLPLVPAEMQLFLFIFYIVLIVALLILIFKPETKKESP</sequence>
<feature type="transmembrane region" description="Helical" evidence="1">
    <location>
        <begin position="105"/>
        <end position="125"/>
    </location>
</feature>
<protein>
    <submittedName>
        <fullName evidence="2">Uncharacterized protein</fullName>
    </submittedName>
</protein>
<name>A0A0F9HXF1_9ZZZZ</name>
<keyword evidence="1" id="KW-1133">Transmembrane helix</keyword>
<organism evidence="2">
    <name type="scientific">marine sediment metagenome</name>
    <dbReference type="NCBI Taxonomy" id="412755"/>
    <lineage>
        <taxon>unclassified sequences</taxon>
        <taxon>metagenomes</taxon>
        <taxon>ecological metagenomes</taxon>
    </lineage>
</organism>
<gene>
    <name evidence="2" type="ORF">LCGC14_1730760</name>
</gene>
<reference evidence="2" key="1">
    <citation type="journal article" date="2015" name="Nature">
        <title>Complex archaea that bridge the gap between prokaryotes and eukaryotes.</title>
        <authorList>
            <person name="Spang A."/>
            <person name="Saw J.H."/>
            <person name="Jorgensen S.L."/>
            <person name="Zaremba-Niedzwiedzka K."/>
            <person name="Martijn J."/>
            <person name="Lind A.E."/>
            <person name="van Eijk R."/>
            <person name="Schleper C."/>
            <person name="Guy L."/>
            <person name="Ettema T.J."/>
        </authorList>
    </citation>
    <scope>NUCLEOTIDE SEQUENCE</scope>
</reference>
<keyword evidence="1" id="KW-0472">Membrane</keyword>
<proteinExistence type="predicted"/>
<evidence type="ECO:0000313" key="2">
    <source>
        <dbReference type="EMBL" id="KKM07752.1"/>
    </source>
</evidence>